<evidence type="ECO:0000313" key="3">
    <source>
        <dbReference type="WBParaSite" id="HPLM_0000839301-mRNA-1"/>
    </source>
</evidence>
<reference evidence="1 2" key="2">
    <citation type="submission" date="2018-11" db="EMBL/GenBank/DDBJ databases">
        <authorList>
            <consortium name="Pathogen Informatics"/>
        </authorList>
    </citation>
    <scope>NUCLEOTIDE SEQUENCE [LARGE SCALE GENOMIC DNA]</scope>
    <source>
        <strain evidence="1 2">MHpl1</strain>
    </source>
</reference>
<gene>
    <name evidence="1" type="ORF">HPLM_LOCUS8385</name>
</gene>
<name>A0A0N4WCW6_HAEPC</name>
<sequence length="213" mass="23798">MHRKHRVETMLPVPVEECRQKALHHRYSHGEMIRTSGLWRMQNIIRFGFPSASFECCVDHSTEVTACDFCNTTVNAQHSDRSPQSPPDDIGHVNIRRAHVRHLTGQIWSGHMIVKKNSDQGYTVWSSQLITRQTLDSIGLVTSNQLAAQLLSVVGNLYNSYHACCLESPGYYGNSSKLRLPCSAPLCSPSPIVSTFSFLSTLLVITTHESSDS</sequence>
<keyword evidence="2" id="KW-1185">Reference proteome</keyword>
<evidence type="ECO:0000313" key="2">
    <source>
        <dbReference type="Proteomes" id="UP000268014"/>
    </source>
</evidence>
<dbReference type="Proteomes" id="UP000268014">
    <property type="component" value="Unassembled WGS sequence"/>
</dbReference>
<dbReference type="EMBL" id="UZAF01016852">
    <property type="protein sequence ID" value="VDO34731.1"/>
    <property type="molecule type" value="Genomic_DNA"/>
</dbReference>
<proteinExistence type="predicted"/>
<accession>A0A0N4WCW6</accession>
<dbReference type="OrthoDB" id="5869299at2759"/>
<reference evidence="3" key="1">
    <citation type="submission" date="2017-02" db="UniProtKB">
        <authorList>
            <consortium name="WormBaseParasite"/>
        </authorList>
    </citation>
    <scope>IDENTIFICATION</scope>
</reference>
<organism evidence="3">
    <name type="scientific">Haemonchus placei</name>
    <name type="common">Barber's pole worm</name>
    <dbReference type="NCBI Taxonomy" id="6290"/>
    <lineage>
        <taxon>Eukaryota</taxon>
        <taxon>Metazoa</taxon>
        <taxon>Ecdysozoa</taxon>
        <taxon>Nematoda</taxon>
        <taxon>Chromadorea</taxon>
        <taxon>Rhabditida</taxon>
        <taxon>Rhabditina</taxon>
        <taxon>Rhabditomorpha</taxon>
        <taxon>Strongyloidea</taxon>
        <taxon>Trichostrongylidae</taxon>
        <taxon>Haemonchus</taxon>
    </lineage>
</organism>
<evidence type="ECO:0000313" key="1">
    <source>
        <dbReference type="EMBL" id="VDO34731.1"/>
    </source>
</evidence>
<dbReference type="WBParaSite" id="HPLM_0000839301-mRNA-1">
    <property type="protein sequence ID" value="HPLM_0000839301-mRNA-1"/>
    <property type="gene ID" value="HPLM_0000839301"/>
</dbReference>
<dbReference type="AlphaFoldDB" id="A0A0N4WCW6"/>
<protein>
    <submittedName>
        <fullName evidence="3">DUF4218 domain-containing protein</fullName>
    </submittedName>
</protein>